<keyword evidence="5" id="KW-1185">Reference proteome</keyword>
<keyword evidence="1" id="KW-0812">Transmembrane</keyword>
<gene>
    <name evidence="4" type="ORF">ANME2D_00263</name>
</gene>
<evidence type="ECO:0000259" key="2">
    <source>
        <dbReference type="Pfam" id="PF02308"/>
    </source>
</evidence>
<dbReference type="PANTHER" id="PTHR39084">
    <property type="entry name" value="MEMBRANE PROTEIN-RELATED"/>
    <property type="match status" value="1"/>
</dbReference>
<feature type="transmembrane region" description="Helical" evidence="1">
    <location>
        <begin position="46"/>
        <end position="67"/>
    </location>
</feature>
<organism evidence="4 5">
    <name type="scientific">Candidatus Methanoperedens nitratireducens</name>
    <dbReference type="NCBI Taxonomy" id="1392998"/>
    <lineage>
        <taxon>Archaea</taxon>
        <taxon>Methanobacteriati</taxon>
        <taxon>Methanobacteriota</taxon>
        <taxon>Stenosarchaea group</taxon>
        <taxon>Methanomicrobia</taxon>
        <taxon>Methanosarcinales</taxon>
        <taxon>ANME-2 cluster</taxon>
        <taxon>Candidatus Methanoperedentaceae</taxon>
        <taxon>Candidatus Methanoperedens</taxon>
    </lineage>
</organism>
<feature type="transmembrane region" description="Helical" evidence="1">
    <location>
        <begin position="247"/>
        <end position="268"/>
    </location>
</feature>
<proteinExistence type="predicted"/>
<comment type="caution">
    <text evidence="4">The sequence shown here is derived from an EMBL/GenBank/DDBJ whole genome shotgun (WGS) entry which is preliminary data.</text>
</comment>
<feature type="transmembrane region" description="Helical" evidence="1">
    <location>
        <begin position="314"/>
        <end position="334"/>
    </location>
</feature>
<sequence length="432" mass="46278">MTDPVPQFLSNMDVTIEFFQKLALATLIGILIGIEREHRRPEGIELIAGVRTFTMASIAGMISSYLAQTVHTGIILITLVFFAIISAIYAYVKNAILKQPGITGPIALFCTYLLGIFIAYEFYLIAIAIAVIMTLLLAEKRPLHSFATNLADDEIQSAVRFLAVVFILYPITPDELFMGVINPRWILRVVIIVATISFISFIIMKQMGASYGLPLSGMLGGLVNSEATTGAVAGMVKKRNELVTSGYIGIILSNAAMLIRNLLIAFIVDPSGRVLLLMAPPQLIITSFAIAAVIRSENNTPVSETIKLESPFALSSAIKFAFGFAALSIISTFANMWAGAAGVYATALGGLISSAVVTASATTLAVSDLVPHSTAALTAVMASIVSTGSKILLVKWAGPSELSGLIKRTFTYFIILGTAILIIWGIYISYTY</sequence>
<feature type="transmembrane region" description="Helical" evidence="1">
    <location>
        <begin position="104"/>
        <end position="137"/>
    </location>
</feature>
<evidence type="ECO:0000313" key="5">
    <source>
        <dbReference type="Proteomes" id="UP000027153"/>
    </source>
</evidence>
<feature type="transmembrane region" description="Helical" evidence="1">
    <location>
        <begin position="185"/>
        <end position="204"/>
    </location>
</feature>
<dbReference type="RefSeq" id="WP_081810072.1">
    <property type="nucleotide sequence ID" value="NZ_JMIY01000001.1"/>
</dbReference>
<dbReference type="PANTHER" id="PTHR39084:SF1">
    <property type="entry name" value="DUF4010 DOMAIN-CONTAINING PROTEIN"/>
    <property type="match status" value="1"/>
</dbReference>
<dbReference type="Pfam" id="PF13194">
    <property type="entry name" value="DUF4010"/>
    <property type="match status" value="1"/>
</dbReference>
<evidence type="ECO:0000313" key="4">
    <source>
        <dbReference type="EMBL" id="KCZ73203.1"/>
    </source>
</evidence>
<feature type="transmembrane region" description="Helical" evidence="1">
    <location>
        <begin position="341"/>
        <end position="364"/>
    </location>
</feature>
<evidence type="ECO:0000259" key="3">
    <source>
        <dbReference type="Pfam" id="PF13194"/>
    </source>
</evidence>
<feature type="transmembrane region" description="Helical" evidence="1">
    <location>
        <begin position="376"/>
        <end position="398"/>
    </location>
</feature>
<feature type="domain" description="DUF4010" evidence="3">
    <location>
        <begin position="191"/>
        <end position="398"/>
    </location>
</feature>
<reference evidence="4 5" key="1">
    <citation type="journal article" date="2013" name="Nature">
        <title>Anaerobic oxidation of methane coupled to nitrate reduction in a novel archaeal lineage.</title>
        <authorList>
            <person name="Haroon M.F."/>
            <person name="Hu S."/>
            <person name="Shi Y."/>
            <person name="Imelfort M."/>
            <person name="Keller J."/>
            <person name="Hugenholtz P."/>
            <person name="Yuan Z."/>
            <person name="Tyson G.W."/>
        </authorList>
    </citation>
    <scope>NUCLEOTIDE SEQUENCE [LARGE SCALE GENOMIC DNA]</scope>
    <source>
        <strain evidence="4 5">ANME-2d</strain>
    </source>
</reference>
<accession>A0A062V9G8</accession>
<dbReference type="InterPro" id="IPR049177">
    <property type="entry name" value="MgtC_SapB_SrpB_YhiD_N"/>
</dbReference>
<feature type="transmembrane region" description="Helical" evidence="1">
    <location>
        <begin position="18"/>
        <end position="34"/>
    </location>
</feature>
<feature type="transmembrane region" description="Helical" evidence="1">
    <location>
        <begin position="73"/>
        <end position="92"/>
    </location>
</feature>
<feature type="transmembrane region" description="Helical" evidence="1">
    <location>
        <begin position="410"/>
        <end position="430"/>
    </location>
</feature>
<dbReference type="EMBL" id="JMIY01000001">
    <property type="protein sequence ID" value="KCZ73203.1"/>
    <property type="molecule type" value="Genomic_DNA"/>
</dbReference>
<keyword evidence="1" id="KW-0472">Membrane</keyword>
<dbReference type="InterPro" id="IPR025105">
    <property type="entry name" value="DUF4010"/>
</dbReference>
<keyword evidence="1" id="KW-1133">Transmembrane helix</keyword>
<protein>
    <submittedName>
        <fullName evidence="4">Putative membrane protein</fullName>
    </submittedName>
</protein>
<dbReference type="Proteomes" id="UP000027153">
    <property type="component" value="Unassembled WGS sequence"/>
</dbReference>
<name>A0A062V9G8_9EURY</name>
<feature type="transmembrane region" description="Helical" evidence="1">
    <location>
        <begin position="275"/>
        <end position="294"/>
    </location>
</feature>
<evidence type="ECO:0000256" key="1">
    <source>
        <dbReference type="SAM" id="Phobius"/>
    </source>
</evidence>
<feature type="transmembrane region" description="Helical" evidence="1">
    <location>
        <begin position="157"/>
        <end position="173"/>
    </location>
</feature>
<dbReference type="Pfam" id="PF02308">
    <property type="entry name" value="MgtC"/>
    <property type="match status" value="1"/>
</dbReference>
<dbReference type="AlphaFoldDB" id="A0A062V9G8"/>
<feature type="domain" description="MgtC/SapB/SrpB/YhiD N-terminal" evidence="2">
    <location>
        <begin position="22"/>
        <end position="145"/>
    </location>
</feature>